<reference evidence="2" key="1">
    <citation type="submission" date="2022-11" db="UniProtKB">
        <authorList>
            <consortium name="WormBaseParasite"/>
        </authorList>
    </citation>
    <scope>IDENTIFICATION</scope>
</reference>
<accession>A0AC34FZK8</accession>
<protein>
    <submittedName>
        <fullName evidence="2">Tektin</fullName>
    </submittedName>
</protein>
<dbReference type="Proteomes" id="UP000887579">
    <property type="component" value="Unplaced"/>
</dbReference>
<evidence type="ECO:0000313" key="2">
    <source>
        <dbReference type="WBParaSite" id="ES5_v2.g22947.t1"/>
    </source>
</evidence>
<proteinExistence type="predicted"/>
<sequence length="167" mass="18816">MRDFTLKQEAVSLDHRAAAVAVDSKYLLKRPPDSDNLELRDVGPLQRMSEYQEWVENTASNLNASAKARTRSRKIVTRLIATTRDLAQAMRQEAINVENTLKDSIRVWNEWRDSLQAQLNAKEKDMKVADAAIAEIDGSLKLKGSPLQVALARQSQRCLRPGIELCT</sequence>
<evidence type="ECO:0000313" key="1">
    <source>
        <dbReference type="Proteomes" id="UP000887579"/>
    </source>
</evidence>
<organism evidence="1 2">
    <name type="scientific">Panagrolaimus sp. ES5</name>
    <dbReference type="NCBI Taxonomy" id="591445"/>
    <lineage>
        <taxon>Eukaryota</taxon>
        <taxon>Metazoa</taxon>
        <taxon>Ecdysozoa</taxon>
        <taxon>Nematoda</taxon>
        <taxon>Chromadorea</taxon>
        <taxon>Rhabditida</taxon>
        <taxon>Tylenchina</taxon>
        <taxon>Panagrolaimomorpha</taxon>
        <taxon>Panagrolaimoidea</taxon>
        <taxon>Panagrolaimidae</taxon>
        <taxon>Panagrolaimus</taxon>
    </lineage>
</organism>
<name>A0AC34FZK8_9BILA</name>
<dbReference type="WBParaSite" id="ES5_v2.g22947.t1">
    <property type="protein sequence ID" value="ES5_v2.g22947.t1"/>
    <property type="gene ID" value="ES5_v2.g22947"/>
</dbReference>